<organism evidence="1 2">
    <name type="scientific">Clostridium malenominatum</name>
    <dbReference type="NCBI Taxonomy" id="1539"/>
    <lineage>
        <taxon>Bacteria</taxon>
        <taxon>Bacillati</taxon>
        <taxon>Bacillota</taxon>
        <taxon>Clostridia</taxon>
        <taxon>Eubacteriales</taxon>
        <taxon>Clostridiaceae</taxon>
        <taxon>Clostridium</taxon>
    </lineage>
</organism>
<dbReference type="PANTHER" id="PTHR47197">
    <property type="entry name" value="PROTEIN NIRF"/>
    <property type="match status" value="1"/>
</dbReference>
<dbReference type="PANTHER" id="PTHR47197:SF3">
    <property type="entry name" value="DIHYDRO-HEME D1 DEHYDROGENASE"/>
    <property type="match status" value="1"/>
</dbReference>
<dbReference type="EMBL" id="BAAACF010000001">
    <property type="protein sequence ID" value="GAA0718247.1"/>
    <property type="molecule type" value="Genomic_DNA"/>
</dbReference>
<accession>A0ABN1INX2</accession>
<evidence type="ECO:0000313" key="1">
    <source>
        <dbReference type="EMBL" id="GAA0718247.1"/>
    </source>
</evidence>
<protein>
    <submittedName>
        <fullName evidence="1">YncE family protein</fullName>
    </submittedName>
</protein>
<comment type="caution">
    <text evidence="1">The sequence shown here is derived from an EMBL/GenBank/DDBJ whole genome shotgun (WGS) entry which is preliminary data.</text>
</comment>
<dbReference type="InterPro" id="IPR011048">
    <property type="entry name" value="Haem_d1_sf"/>
</dbReference>
<dbReference type="Proteomes" id="UP001500339">
    <property type="component" value="Unassembled WGS sequence"/>
</dbReference>
<keyword evidence="2" id="KW-1185">Reference proteome</keyword>
<gene>
    <name evidence="1" type="ORF">GCM10008905_04750</name>
</gene>
<dbReference type="RefSeq" id="WP_343766132.1">
    <property type="nucleotide sequence ID" value="NZ_BAAACF010000001.1"/>
</dbReference>
<reference evidence="1 2" key="1">
    <citation type="journal article" date="2019" name="Int. J. Syst. Evol. Microbiol.">
        <title>The Global Catalogue of Microorganisms (GCM) 10K type strain sequencing project: providing services to taxonomists for standard genome sequencing and annotation.</title>
        <authorList>
            <consortium name="The Broad Institute Genomics Platform"/>
            <consortium name="The Broad Institute Genome Sequencing Center for Infectious Disease"/>
            <person name="Wu L."/>
            <person name="Ma J."/>
        </authorList>
    </citation>
    <scope>NUCLEOTIDE SEQUENCE [LARGE SCALE GENOMIC DNA]</scope>
    <source>
        <strain evidence="1 2">JCM 1405</strain>
    </source>
</reference>
<proteinExistence type="predicted"/>
<evidence type="ECO:0000313" key="2">
    <source>
        <dbReference type="Proteomes" id="UP001500339"/>
    </source>
</evidence>
<sequence length="294" mass="32717">MNSLYICNTSSDCISKVNLQNFREESKITLAPINFGKIGPHGICRYNERLLVANSYGNSLSIIDIKENREIESFFIGAHCNDAVVYNDYAFIICGELNSVIVFDLKKNKLVEEIPCGNLPHSIALNKEKKLLIISNMENDTVTLIDCENRENFKNIKVGSYPTKAIFSNDGQHIIVCESNLGSDFKGGISILSAKTYKLLYRIAAGNSPVDMFLEGEYCYVSNFGDGTISIIDICYYEETKKINLGGMPRGIIKIGDYIYVGDNYNNLLIKTHIESESKKSIPIGGEPTGMILV</sequence>
<dbReference type="InterPro" id="IPR015943">
    <property type="entry name" value="WD40/YVTN_repeat-like_dom_sf"/>
</dbReference>
<dbReference type="Gene3D" id="2.130.10.10">
    <property type="entry name" value="YVTN repeat-like/Quinoprotein amine dehydrogenase"/>
    <property type="match status" value="2"/>
</dbReference>
<dbReference type="InterPro" id="IPR051200">
    <property type="entry name" value="Host-pathogen_enzymatic-act"/>
</dbReference>
<dbReference type="SUPFAM" id="SSF51004">
    <property type="entry name" value="C-terminal (heme d1) domain of cytochrome cd1-nitrite reductase"/>
    <property type="match status" value="1"/>
</dbReference>
<name>A0ABN1INX2_9CLOT</name>